<name>A0ABU3EXG4_9ENTE</name>
<evidence type="ECO:0000256" key="1">
    <source>
        <dbReference type="ARBA" id="ARBA00004651"/>
    </source>
</evidence>
<comment type="caution">
    <text evidence="9">The sequence shown here is derived from an EMBL/GenBank/DDBJ whole genome shotgun (WGS) entry which is preliminary data.</text>
</comment>
<dbReference type="RefSeq" id="WP_221676522.1">
    <property type="nucleotide sequence ID" value="NZ_JARPYF010000002.1"/>
</dbReference>
<dbReference type="PANTHER" id="PTHR34979">
    <property type="entry name" value="INNER MEMBRANE PROTEIN YGAZ"/>
    <property type="match status" value="1"/>
</dbReference>
<evidence type="ECO:0000256" key="6">
    <source>
        <dbReference type="ARBA" id="ARBA00022989"/>
    </source>
</evidence>
<feature type="transmembrane region" description="Helical" evidence="8">
    <location>
        <begin position="192"/>
        <end position="223"/>
    </location>
</feature>
<keyword evidence="5 8" id="KW-0812">Transmembrane</keyword>
<keyword evidence="10" id="KW-1185">Reference proteome</keyword>
<keyword evidence="3" id="KW-0813">Transport</keyword>
<evidence type="ECO:0000256" key="7">
    <source>
        <dbReference type="ARBA" id="ARBA00023136"/>
    </source>
</evidence>
<evidence type="ECO:0000313" key="10">
    <source>
        <dbReference type="Proteomes" id="UP001252875"/>
    </source>
</evidence>
<dbReference type="EMBL" id="JARPYI010000003">
    <property type="protein sequence ID" value="MDT2599558.1"/>
    <property type="molecule type" value="Genomic_DNA"/>
</dbReference>
<accession>A0ABU3EXG4</accession>
<dbReference type="PANTHER" id="PTHR34979:SF1">
    <property type="entry name" value="INNER MEMBRANE PROTEIN YGAZ"/>
    <property type="match status" value="1"/>
</dbReference>
<dbReference type="Pfam" id="PF03591">
    <property type="entry name" value="AzlC"/>
    <property type="match status" value="1"/>
</dbReference>
<feature type="transmembrane region" description="Helical" evidence="8">
    <location>
        <begin position="130"/>
        <end position="156"/>
    </location>
</feature>
<proteinExistence type="inferred from homology"/>
<sequence length="233" mass="26391">MSFHKESLKQAFISTMPLLAGFSFMGVAYGVYLNSAGFNFIFAFLMSSTIFSGSMEFLTVSLLSQSFNPLAVLILTLIINFRHIFYGISMLKNFEVRSLWKYYLIFGLCDQTFVINYNARLSPDVIKEKFMLYVTLLTHVYWVGGATIGGLIGSFFKVEIKGLDFVMTALFLVMFATQFMDEDHHVSSISGLIIALTSLLLFGKDFFLIATLIILVIQFSIIFRRSVSYNESD</sequence>
<protein>
    <submittedName>
        <fullName evidence="9">AzlC family ABC transporter permease</fullName>
    </submittedName>
</protein>
<evidence type="ECO:0000256" key="4">
    <source>
        <dbReference type="ARBA" id="ARBA00022475"/>
    </source>
</evidence>
<evidence type="ECO:0000256" key="2">
    <source>
        <dbReference type="ARBA" id="ARBA00010735"/>
    </source>
</evidence>
<feature type="transmembrane region" description="Helical" evidence="8">
    <location>
        <begin position="38"/>
        <end position="58"/>
    </location>
</feature>
<reference evidence="9 10" key="1">
    <citation type="submission" date="2023-03" db="EMBL/GenBank/DDBJ databases">
        <authorList>
            <person name="Shen W."/>
            <person name="Cai J."/>
        </authorList>
    </citation>
    <scope>NUCLEOTIDE SEQUENCE [LARGE SCALE GENOMIC DNA]</scope>
    <source>
        <strain evidence="9 10">D6-4</strain>
    </source>
</reference>
<organism evidence="9 10">
    <name type="scientific">Enterococcus hulanensis</name>
    <dbReference type="NCBI Taxonomy" id="2559929"/>
    <lineage>
        <taxon>Bacteria</taxon>
        <taxon>Bacillati</taxon>
        <taxon>Bacillota</taxon>
        <taxon>Bacilli</taxon>
        <taxon>Lactobacillales</taxon>
        <taxon>Enterococcaceae</taxon>
        <taxon>Enterococcus</taxon>
    </lineage>
</organism>
<keyword evidence="7 8" id="KW-0472">Membrane</keyword>
<feature type="transmembrane region" description="Helical" evidence="8">
    <location>
        <begin position="12"/>
        <end position="32"/>
    </location>
</feature>
<feature type="transmembrane region" description="Helical" evidence="8">
    <location>
        <begin position="100"/>
        <end position="118"/>
    </location>
</feature>
<comment type="subcellular location">
    <subcellularLocation>
        <location evidence="1">Cell membrane</location>
        <topology evidence="1">Multi-pass membrane protein</topology>
    </subcellularLocation>
</comment>
<dbReference type="Proteomes" id="UP001252875">
    <property type="component" value="Unassembled WGS sequence"/>
</dbReference>
<dbReference type="InterPro" id="IPR011606">
    <property type="entry name" value="Brnchd-chn_aa_trnsp_permease"/>
</dbReference>
<feature type="transmembrane region" description="Helical" evidence="8">
    <location>
        <begin position="70"/>
        <end position="88"/>
    </location>
</feature>
<evidence type="ECO:0000256" key="3">
    <source>
        <dbReference type="ARBA" id="ARBA00022448"/>
    </source>
</evidence>
<feature type="transmembrane region" description="Helical" evidence="8">
    <location>
        <begin position="162"/>
        <end position="180"/>
    </location>
</feature>
<keyword evidence="6 8" id="KW-1133">Transmembrane helix</keyword>
<evidence type="ECO:0000313" key="9">
    <source>
        <dbReference type="EMBL" id="MDT2599558.1"/>
    </source>
</evidence>
<evidence type="ECO:0000256" key="8">
    <source>
        <dbReference type="SAM" id="Phobius"/>
    </source>
</evidence>
<keyword evidence="4" id="KW-1003">Cell membrane</keyword>
<comment type="similarity">
    <text evidence="2">Belongs to the AzlC family.</text>
</comment>
<evidence type="ECO:0000256" key="5">
    <source>
        <dbReference type="ARBA" id="ARBA00022692"/>
    </source>
</evidence>
<gene>
    <name evidence="9" type="ORF">P7D85_07210</name>
</gene>